<feature type="domain" description="F-box" evidence="1">
    <location>
        <begin position="1"/>
        <end position="51"/>
    </location>
</feature>
<dbReference type="InterPro" id="IPR053781">
    <property type="entry name" value="F-box_AtFBL13-like"/>
</dbReference>
<name>A0A3P6APN1_BRAOL</name>
<evidence type="ECO:0000259" key="1">
    <source>
        <dbReference type="PROSITE" id="PS50181"/>
    </source>
</evidence>
<dbReference type="PROSITE" id="PS50181">
    <property type="entry name" value="FBOX"/>
    <property type="match status" value="1"/>
</dbReference>
<dbReference type="InterPro" id="IPR036047">
    <property type="entry name" value="F-box-like_dom_sf"/>
</dbReference>
<dbReference type="PANTHER" id="PTHR32212">
    <property type="entry name" value="CYCLIN-LIKE F-BOX"/>
    <property type="match status" value="1"/>
</dbReference>
<dbReference type="InterPro" id="IPR032675">
    <property type="entry name" value="LRR_dom_sf"/>
</dbReference>
<dbReference type="Pfam" id="PF00646">
    <property type="entry name" value="F-box"/>
    <property type="match status" value="1"/>
</dbReference>
<dbReference type="SUPFAM" id="SSF81383">
    <property type="entry name" value="F-box domain"/>
    <property type="match status" value="1"/>
</dbReference>
<sequence>MGMISDLPDHMLPEILSWLPAREVVATMLLSRRWKFLWKQVSKFDYNFSQNDGKDFSFFFAFAMNEKQTFHSLSTVSRKVRGLEIDLTAARNPMITTLSKSLYTCGTLTCLKVKALVLDDIPEEYPICLASLRYLYLSVSSQVSAHMFIGKLTAGAPLLKKSIVRGDNVYNNQFLDYMARKKLIEELYTVLIRVLQLATLFPLGGANYY</sequence>
<reference evidence="2" key="1">
    <citation type="submission" date="2018-11" db="EMBL/GenBank/DDBJ databases">
        <authorList>
            <consortium name="Genoscope - CEA"/>
            <person name="William W."/>
        </authorList>
    </citation>
    <scope>NUCLEOTIDE SEQUENCE</scope>
</reference>
<dbReference type="InterPro" id="IPR001810">
    <property type="entry name" value="F-box_dom"/>
</dbReference>
<dbReference type="CDD" id="cd22160">
    <property type="entry name" value="F-box_AtFBL13-like"/>
    <property type="match status" value="1"/>
</dbReference>
<dbReference type="PANTHER" id="PTHR32212:SF358">
    <property type="entry name" value="F-BOX DOMAIN-CONTAINING PROTEIN"/>
    <property type="match status" value="1"/>
</dbReference>
<organism evidence="2">
    <name type="scientific">Brassica oleracea</name>
    <name type="common">Wild cabbage</name>
    <dbReference type="NCBI Taxonomy" id="3712"/>
    <lineage>
        <taxon>Eukaryota</taxon>
        <taxon>Viridiplantae</taxon>
        <taxon>Streptophyta</taxon>
        <taxon>Embryophyta</taxon>
        <taxon>Tracheophyta</taxon>
        <taxon>Spermatophyta</taxon>
        <taxon>Magnoliopsida</taxon>
        <taxon>eudicotyledons</taxon>
        <taxon>Gunneridae</taxon>
        <taxon>Pentapetalae</taxon>
        <taxon>rosids</taxon>
        <taxon>malvids</taxon>
        <taxon>Brassicales</taxon>
        <taxon>Brassicaceae</taxon>
        <taxon>Brassiceae</taxon>
        <taxon>Brassica</taxon>
    </lineage>
</organism>
<dbReference type="EMBL" id="LR031872">
    <property type="protein sequence ID" value="VDC94622.1"/>
    <property type="molecule type" value="Genomic_DNA"/>
</dbReference>
<gene>
    <name evidence="2" type="ORF">BOLC3T17964H</name>
</gene>
<proteinExistence type="predicted"/>
<evidence type="ECO:0000313" key="2">
    <source>
        <dbReference type="EMBL" id="VDC94622.1"/>
    </source>
</evidence>
<dbReference type="AlphaFoldDB" id="A0A3P6APN1"/>
<dbReference type="SMART" id="SM00256">
    <property type="entry name" value="FBOX"/>
    <property type="match status" value="1"/>
</dbReference>
<protein>
    <recommendedName>
        <fullName evidence="1">F-box domain-containing protein</fullName>
    </recommendedName>
</protein>
<dbReference type="Gene3D" id="3.80.10.10">
    <property type="entry name" value="Ribonuclease Inhibitor"/>
    <property type="match status" value="1"/>
</dbReference>
<accession>A0A3P6APN1</accession>